<dbReference type="PANTHER" id="PTHR14000">
    <property type="entry name" value="FINGER CCCH DOMAIN PROTEIN, PUTATIVE (DUF3755)-RELATED"/>
    <property type="match status" value="1"/>
</dbReference>
<dbReference type="EMBL" id="JADFTS010000007">
    <property type="protein sequence ID" value="KAF9595702.1"/>
    <property type="molecule type" value="Genomic_DNA"/>
</dbReference>
<dbReference type="AlphaFoldDB" id="A0A835LKD3"/>
<evidence type="ECO:0000313" key="2">
    <source>
        <dbReference type="EMBL" id="KAF9595702.1"/>
    </source>
</evidence>
<dbReference type="PANTHER" id="PTHR14000:SF1">
    <property type="entry name" value="HISTONE H2A DEUBIQUITINASE (DUF3755)"/>
    <property type="match status" value="1"/>
</dbReference>
<dbReference type="InterPro" id="IPR032675">
    <property type="entry name" value="LRR_dom_sf"/>
</dbReference>
<evidence type="ECO:0000259" key="1">
    <source>
        <dbReference type="Pfam" id="PF25019"/>
    </source>
</evidence>
<dbReference type="Gene3D" id="3.80.10.10">
    <property type="entry name" value="Ribonuclease Inhibitor"/>
    <property type="match status" value="2"/>
</dbReference>
<keyword evidence="3" id="KW-1185">Reference proteome</keyword>
<dbReference type="Pfam" id="PF12579">
    <property type="entry name" value="DUF3755"/>
    <property type="match status" value="1"/>
</dbReference>
<accession>A0A835LKD3</accession>
<dbReference type="OrthoDB" id="1166019at2759"/>
<name>A0A835LKD3_9MAGN</name>
<dbReference type="InterPro" id="IPR022228">
    <property type="entry name" value="DUF3755"/>
</dbReference>
<gene>
    <name evidence="2" type="ORF">IFM89_003444</name>
</gene>
<reference evidence="2 3" key="1">
    <citation type="submission" date="2020-10" db="EMBL/GenBank/DDBJ databases">
        <title>The Coptis chinensis genome and diversification of protoberbering-type alkaloids.</title>
        <authorList>
            <person name="Wang B."/>
            <person name="Shu S."/>
            <person name="Song C."/>
            <person name="Liu Y."/>
        </authorList>
    </citation>
    <scope>NUCLEOTIDE SEQUENCE [LARGE SCALE GENOMIC DNA]</scope>
    <source>
        <strain evidence="2">HL-2020</strain>
        <tissue evidence="2">Leaf</tissue>
    </source>
</reference>
<dbReference type="Pfam" id="PF25019">
    <property type="entry name" value="LRR_R13L1-DRL21"/>
    <property type="match status" value="1"/>
</dbReference>
<feature type="domain" description="R13L1/DRL21-like LRR repeat region" evidence="1">
    <location>
        <begin position="2"/>
        <end position="73"/>
    </location>
</feature>
<organism evidence="2 3">
    <name type="scientific">Coptis chinensis</name>
    <dbReference type="NCBI Taxonomy" id="261450"/>
    <lineage>
        <taxon>Eukaryota</taxon>
        <taxon>Viridiplantae</taxon>
        <taxon>Streptophyta</taxon>
        <taxon>Embryophyta</taxon>
        <taxon>Tracheophyta</taxon>
        <taxon>Spermatophyta</taxon>
        <taxon>Magnoliopsida</taxon>
        <taxon>Ranunculales</taxon>
        <taxon>Ranunculaceae</taxon>
        <taxon>Coptidoideae</taxon>
        <taxon>Coptis</taxon>
    </lineage>
</organism>
<evidence type="ECO:0000313" key="3">
    <source>
        <dbReference type="Proteomes" id="UP000631114"/>
    </source>
</evidence>
<comment type="caution">
    <text evidence="2">The sequence shown here is derived from an EMBL/GenBank/DDBJ whole genome shotgun (WGS) entry which is preliminary data.</text>
</comment>
<dbReference type="SUPFAM" id="SSF52047">
    <property type="entry name" value="RNI-like"/>
    <property type="match status" value="1"/>
</dbReference>
<dbReference type="InterPro" id="IPR056789">
    <property type="entry name" value="LRR_R13L1-DRL21"/>
</dbReference>
<dbReference type="Proteomes" id="UP000631114">
    <property type="component" value="Unassembled WGS sequence"/>
</dbReference>
<proteinExistence type="predicted"/>
<protein>
    <recommendedName>
        <fullName evidence="1">R13L1/DRL21-like LRR repeat region domain-containing protein</fullName>
    </recommendedName>
</protein>
<sequence>MEGVLENLEPHKESLERLVIRYYAGFTLPRWMLSVEESVLSNIVDLKLDWCPNLKVLPALGKLQFLERLDLTGLKAVKHLGADLLRVENGASTSSSSVVLFPKLKYLNLYDLSEWKEEEHDVPTTTIIIMPRLHTLKIGYCPKLKVEPHYLFPPWLETLELWGDVGVLSKSLIMSLTHNNNNLKSLTIKYFPHSSLPQGLNQLTSLQELNFYICKFLDFKPEELKPLTTLCTLEIDFCLIMSIRSREDWSILTHIPNIVIDYINITSNSYSYPGLPAIGGPIGHLLEQNAQVFKQISANFATLQIHDVHKNINLFCQTLDNILTIMNMYVIDLSPGLFLNDMPGIMKEMPPLPVKLNEELANSILPRPTRPMRS</sequence>